<dbReference type="InterPro" id="IPR016071">
    <property type="entry name" value="Staphylococal_nuclease_OB-fold"/>
</dbReference>
<keyword evidence="2" id="KW-0255">Endonuclease</keyword>
<evidence type="ECO:0000313" key="6">
    <source>
        <dbReference type="EMBL" id="BCN94283.1"/>
    </source>
</evidence>
<dbReference type="Pfam" id="PF00565">
    <property type="entry name" value="SNase"/>
    <property type="match status" value="1"/>
</dbReference>
<name>A0ABM7MFL8_9GAMM</name>
<proteinExistence type="predicted"/>
<feature type="domain" description="TNase-like" evidence="5">
    <location>
        <begin position="46"/>
        <end position="179"/>
    </location>
</feature>
<dbReference type="PANTHER" id="PTHR12302">
    <property type="entry name" value="EBNA2 BINDING PROTEIN P100"/>
    <property type="match status" value="1"/>
</dbReference>
<dbReference type="Gene3D" id="2.40.50.90">
    <property type="match status" value="1"/>
</dbReference>
<keyword evidence="7" id="KW-1185">Reference proteome</keyword>
<evidence type="ECO:0000256" key="4">
    <source>
        <dbReference type="SAM" id="SignalP"/>
    </source>
</evidence>
<dbReference type="EMBL" id="AP024202">
    <property type="protein sequence ID" value="BCN94283.1"/>
    <property type="molecule type" value="Genomic_DNA"/>
</dbReference>
<dbReference type="InterPro" id="IPR035437">
    <property type="entry name" value="SNase_OB-fold_sf"/>
</dbReference>
<evidence type="ECO:0000256" key="1">
    <source>
        <dbReference type="ARBA" id="ARBA00022722"/>
    </source>
</evidence>
<dbReference type="SMART" id="SM00318">
    <property type="entry name" value="SNc"/>
    <property type="match status" value="1"/>
</dbReference>
<keyword evidence="3" id="KW-0378">Hydrolase</keyword>
<dbReference type="SUPFAM" id="SSF50199">
    <property type="entry name" value="Staphylococcal nuclease"/>
    <property type="match status" value="1"/>
</dbReference>
<feature type="chain" id="PRO_5045074900" description="TNase-like domain-containing protein" evidence="4">
    <location>
        <begin position="35"/>
        <end position="283"/>
    </location>
</feature>
<sequence length="283" mass="32423">MYLSIKIITINAMTKLIPALIFLLGLTNSIAAFSADEETCQIDTNKLLWTKAEYAITGDTIVINNQRVRLAGIYAPQIEKKQKWHTPGEPLAKESQTFLNKLLANNDLEVGVEFDKTRLDNRNRQLAHLFFKDGTSIQQKMLESGYAIGRTTYGNLKHAKCYYQAEQKARDGGYQLWDFLAKNPDRHFPLAESTTLTSEDEGYRIIRGKVVKVDKSSSNYIINMDTTGIRVQKKYWDNFDYNKLEALDGQTIEVRGYAYLYKGAMYMLIENPYAINLFNPLNQ</sequence>
<evidence type="ECO:0000256" key="2">
    <source>
        <dbReference type="ARBA" id="ARBA00022759"/>
    </source>
</evidence>
<organism evidence="6 7">
    <name type="scientific">Thiomicrorhabdus immobilis</name>
    <dbReference type="NCBI Taxonomy" id="2791037"/>
    <lineage>
        <taxon>Bacteria</taxon>
        <taxon>Pseudomonadati</taxon>
        <taxon>Pseudomonadota</taxon>
        <taxon>Gammaproteobacteria</taxon>
        <taxon>Thiotrichales</taxon>
        <taxon>Piscirickettsiaceae</taxon>
        <taxon>Thiomicrorhabdus</taxon>
    </lineage>
</organism>
<evidence type="ECO:0000259" key="5">
    <source>
        <dbReference type="PROSITE" id="PS50830"/>
    </source>
</evidence>
<evidence type="ECO:0000313" key="7">
    <source>
        <dbReference type="Proteomes" id="UP001054820"/>
    </source>
</evidence>
<keyword evidence="1" id="KW-0540">Nuclease</keyword>
<evidence type="ECO:0000256" key="3">
    <source>
        <dbReference type="ARBA" id="ARBA00022801"/>
    </source>
</evidence>
<dbReference type="PANTHER" id="PTHR12302:SF3">
    <property type="entry name" value="SERINE_THREONINE-PROTEIN KINASE 31"/>
    <property type="match status" value="1"/>
</dbReference>
<gene>
    <name evidence="6" type="ORF">THMIRHAM_20680</name>
</gene>
<dbReference type="Proteomes" id="UP001054820">
    <property type="component" value="Chromosome"/>
</dbReference>
<reference evidence="6" key="1">
    <citation type="journal article" date="2022" name="Arch. Microbiol.">
        <title>Thiomicrorhabdus immobilis sp. nov., a mesophilic sulfur-oxidizing bacterium isolated from sediment of a brackish lake in northern Japan.</title>
        <authorList>
            <person name="Kojima H."/>
            <person name="Mochizuki J."/>
            <person name="Kanda M."/>
            <person name="Watanabe T."/>
            <person name="Fukui M."/>
        </authorList>
    </citation>
    <scope>NUCLEOTIDE SEQUENCE</scope>
    <source>
        <strain evidence="6">Am19</strain>
    </source>
</reference>
<protein>
    <recommendedName>
        <fullName evidence="5">TNase-like domain-containing protein</fullName>
    </recommendedName>
</protein>
<dbReference type="PROSITE" id="PS50830">
    <property type="entry name" value="TNASE_3"/>
    <property type="match status" value="1"/>
</dbReference>
<accession>A0ABM7MFL8</accession>
<keyword evidence="4" id="KW-0732">Signal</keyword>
<feature type="signal peptide" evidence="4">
    <location>
        <begin position="1"/>
        <end position="34"/>
    </location>
</feature>